<name>A0ABT0CLH7_9HYPH</name>
<proteinExistence type="predicted"/>
<accession>A0ABT0CLH7</accession>
<comment type="caution">
    <text evidence="1">The sequence shown here is derived from an EMBL/GenBank/DDBJ whole genome shotgun (WGS) entry which is preliminary data.</text>
</comment>
<evidence type="ECO:0000313" key="2">
    <source>
        <dbReference type="Proteomes" id="UP001201844"/>
    </source>
</evidence>
<evidence type="ECO:0000313" key="1">
    <source>
        <dbReference type="EMBL" id="MCJ8149459.1"/>
    </source>
</evidence>
<organism evidence="1 2">
    <name type="scientific">Shinella sedimenti</name>
    <dbReference type="NCBI Taxonomy" id="2919913"/>
    <lineage>
        <taxon>Bacteria</taxon>
        <taxon>Pseudomonadati</taxon>
        <taxon>Pseudomonadota</taxon>
        <taxon>Alphaproteobacteria</taxon>
        <taxon>Hyphomicrobiales</taxon>
        <taxon>Rhizobiaceae</taxon>
        <taxon>Shinella</taxon>
    </lineage>
</organism>
<protein>
    <recommendedName>
        <fullName evidence="3">PilZ domain-containing protein</fullName>
    </recommendedName>
</protein>
<reference evidence="1 2" key="1">
    <citation type="submission" date="2022-02" db="EMBL/GenBank/DDBJ databases">
        <title>Shinella B3.7 sp. nov., isolated from Sediment (Zhairuo Island).</title>
        <authorList>
            <person name="Chen G."/>
        </authorList>
    </citation>
    <scope>NUCLEOTIDE SEQUENCE [LARGE SCALE GENOMIC DNA]</scope>
    <source>
        <strain evidence="1 2">B3.7</strain>
    </source>
</reference>
<dbReference type="RefSeq" id="WP_241600517.1">
    <property type="nucleotide sequence ID" value="NZ_JAKVIN010000003.1"/>
</dbReference>
<sequence length="137" mass="15915">MGFYGDVSRGSYLNKEESFMYDREKTFPMEDTCNEARIEFTETGGLVNLVSRRGVIIKLSRSGAVITMTTKFQLPRNFYLDIVSARIPMIGCLTQRVYPNDVVEARFLRLLSDKDLQRIFVYSTHRNHQNRTLDIYG</sequence>
<evidence type="ECO:0008006" key="3">
    <source>
        <dbReference type="Google" id="ProtNLM"/>
    </source>
</evidence>
<dbReference type="EMBL" id="JAKVIN010000003">
    <property type="protein sequence ID" value="MCJ8149459.1"/>
    <property type="molecule type" value="Genomic_DNA"/>
</dbReference>
<keyword evidence="2" id="KW-1185">Reference proteome</keyword>
<dbReference type="Proteomes" id="UP001201844">
    <property type="component" value="Unassembled WGS sequence"/>
</dbReference>
<gene>
    <name evidence="1" type="ORF">MKI86_09960</name>
</gene>